<proteinExistence type="predicted"/>
<comment type="catalytic activity">
    <reaction evidence="1">
        <text>an N-(ADP-alpha-D-ribosyl)-thymidine in DNA + H2O = a thymidine in DNA + ADP-D-ribose</text>
        <dbReference type="Rhea" id="RHEA:71655"/>
        <dbReference type="Rhea" id="RHEA-COMP:13556"/>
        <dbReference type="Rhea" id="RHEA-COMP:18051"/>
        <dbReference type="ChEBI" id="CHEBI:15377"/>
        <dbReference type="ChEBI" id="CHEBI:57967"/>
        <dbReference type="ChEBI" id="CHEBI:137386"/>
        <dbReference type="ChEBI" id="CHEBI:191199"/>
    </reaction>
    <physiologicalReaction direction="left-to-right" evidence="1">
        <dbReference type="Rhea" id="RHEA:71656"/>
    </physiologicalReaction>
</comment>
<keyword evidence="4" id="KW-1185">Reference proteome</keyword>
<dbReference type="InterPro" id="IPR050892">
    <property type="entry name" value="ADP-ribose_metab_enzymes"/>
</dbReference>
<name>A0A1Z4LMY8_9CYAN</name>
<dbReference type="OrthoDB" id="9780211at2"/>
<dbReference type="AlphaFoldDB" id="A0A1Z4LMY8"/>
<evidence type="ECO:0000256" key="1">
    <source>
        <dbReference type="ARBA" id="ARBA00035885"/>
    </source>
</evidence>
<feature type="domain" description="Macro" evidence="2">
    <location>
        <begin position="1"/>
        <end position="151"/>
    </location>
</feature>
<evidence type="ECO:0000313" key="4">
    <source>
        <dbReference type="Proteomes" id="UP000218418"/>
    </source>
</evidence>
<sequence length="151" mass="16643">MEYIKGDLIKLAKAGNFEVIAHGCNCMCTMGAGIAKTIKSEFPEAYQADCTTEEGDRNKLGTCTFATCKTENSFCDVVNAYTQYDYHGKGVLVEYDAVRSCMNWLQNKYSGKKIGLPKIGAGLAKGDWNIIESIIAEELKSENVTIVLFEK</sequence>
<dbReference type="InterPro" id="IPR002589">
    <property type="entry name" value="Macro_dom"/>
</dbReference>
<dbReference type="EMBL" id="AP018227">
    <property type="protein sequence ID" value="BAY82544.1"/>
    <property type="molecule type" value="Genomic_DNA"/>
</dbReference>
<dbReference type="Proteomes" id="UP000218418">
    <property type="component" value="Chromosome"/>
</dbReference>
<dbReference type="Pfam" id="PF01661">
    <property type="entry name" value="Macro"/>
    <property type="match status" value="1"/>
</dbReference>
<gene>
    <name evidence="3" type="ORF">NIES267_20250</name>
</gene>
<dbReference type="PROSITE" id="PS51154">
    <property type="entry name" value="MACRO"/>
    <property type="match status" value="1"/>
</dbReference>
<dbReference type="SMART" id="SM00506">
    <property type="entry name" value="A1pp"/>
    <property type="match status" value="1"/>
</dbReference>
<dbReference type="PANTHER" id="PTHR12521">
    <property type="entry name" value="PROTEIN C6ORF130"/>
    <property type="match status" value="1"/>
</dbReference>
<dbReference type="GO" id="GO:0140291">
    <property type="term" value="P:peptidyl-glutamate ADP-deribosylation"/>
    <property type="evidence" value="ECO:0007669"/>
    <property type="project" value="TreeGrafter"/>
</dbReference>
<organism evidence="3 4">
    <name type="scientific">Calothrix parasitica NIES-267</name>
    <dbReference type="NCBI Taxonomy" id="1973488"/>
    <lineage>
        <taxon>Bacteria</taxon>
        <taxon>Bacillati</taxon>
        <taxon>Cyanobacteriota</taxon>
        <taxon>Cyanophyceae</taxon>
        <taxon>Nostocales</taxon>
        <taxon>Calotrichaceae</taxon>
        <taxon>Calothrix</taxon>
    </lineage>
</organism>
<evidence type="ECO:0000259" key="2">
    <source>
        <dbReference type="PROSITE" id="PS51154"/>
    </source>
</evidence>
<accession>A0A1Z4LMY8</accession>
<dbReference type="SUPFAM" id="SSF52949">
    <property type="entry name" value="Macro domain-like"/>
    <property type="match status" value="1"/>
</dbReference>
<evidence type="ECO:0000313" key="3">
    <source>
        <dbReference type="EMBL" id="BAY82544.1"/>
    </source>
</evidence>
<dbReference type="PANTHER" id="PTHR12521:SF0">
    <property type="entry name" value="ADP-RIBOSE GLYCOHYDROLASE OARD1"/>
    <property type="match status" value="1"/>
</dbReference>
<dbReference type="InterPro" id="IPR043472">
    <property type="entry name" value="Macro_dom-like"/>
</dbReference>
<dbReference type="Gene3D" id="3.40.220.10">
    <property type="entry name" value="Leucine Aminopeptidase, subunit E, domain 1"/>
    <property type="match status" value="1"/>
</dbReference>
<protein>
    <recommendedName>
        <fullName evidence="2">Macro domain-containing protein</fullName>
    </recommendedName>
</protein>
<reference evidence="3 4" key="1">
    <citation type="submission" date="2017-06" db="EMBL/GenBank/DDBJ databases">
        <title>Genome sequencing of cyanobaciteial culture collection at National Institute for Environmental Studies (NIES).</title>
        <authorList>
            <person name="Hirose Y."/>
            <person name="Shimura Y."/>
            <person name="Fujisawa T."/>
            <person name="Nakamura Y."/>
            <person name="Kawachi M."/>
        </authorList>
    </citation>
    <scope>NUCLEOTIDE SEQUENCE [LARGE SCALE GENOMIC DNA]</scope>
    <source>
        <strain evidence="3 4">NIES-267</strain>
    </source>
</reference>